<keyword evidence="8" id="KW-0472">Membrane</keyword>
<reference evidence="15 16" key="1">
    <citation type="submission" date="2014-07" db="EMBL/GenBank/DDBJ databases">
        <authorList>
            <person name="McCorrison J."/>
            <person name="Sanka R."/>
            <person name="Torralba M."/>
            <person name="Gillis M."/>
            <person name="Haft D.H."/>
            <person name="Methe B."/>
            <person name="Sutton G."/>
            <person name="Nelson K.E."/>
        </authorList>
    </citation>
    <scope>NUCLEOTIDE SEQUENCE [LARGE SCALE GENOMIC DNA]</scope>
    <source>
        <strain evidence="15 16">DNF00320</strain>
    </source>
</reference>
<evidence type="ECO:0000256" key="2">
    <source>
        <dbReference type="ARBA" id="ARBA00008422"/>
    </source>
</evidence>
<evidence type="ECO:0000256" key="14">
    <source>
        <dbReference type="SAM" id="SignalP"/>
    </source>
</evidence>
<dbReference type="PANTHER" id="PTHR20963:SF8">
    <property type="entry name" value="MULTIPLE INOSITOL POLYPHOSPHATE PHOSPHATASE 1"/>
    <property type="match status" value="1"/>
</dbReference>
<feature type="chain" id="PRO_5001917081" description="Multiple inositol polyphosphate phosphatase 1" evidence="14">
    <location>
        <begin position="20"/>
        <end position="434"/>
    </location>
</feature>
<dbReference type="EMBL" id="JRNQ01000002">
    <property type="protein sequence ID" value="KGF45931.1"/>
    <property type="molecule type" value="Genomic_DNA"/>
</dbReference>
<keyword evidence="6 14" id="KW-0732">Signal</keyword>
<evidence type="ECO:0000313" key="15">
    <source>
        <dbReference type="EMBL" id="KGF45931.1"/>
    </source>
</evidence>
<evidence type="ECO:0000256" key="1">
    <source>
        <dbReference type="ARBA" id="ARBA00004370"/>
    </source>
</evidence>
<dbReference type="RefSeq" id="WP_004336727.1">
    <property type="nucleotide sequence ID" value="NZ_JRNQ01000002.1"/>
</dbReference>
<evidence type="ECO:0000256" key="13">
    <source>
        <dbReference type="ARBA" id="ARBA00043832"/>
    </source>
</evidence>
<feature type="signal peptide" evidence="14">
    <location>
        <begin position="1"/>
        <end position="19"/>
    </location>
</feature>
<evidence type="ECO:0000256" key="10">
    <source>
        <dbReference type="ARBA" id="ARBA00043668"/>
    </source>
</evidence>
<evidence type="ECO:0000256" key="8">
    <source>
        <dbReference type="ARBA" id="ARBA00023136"/>
    </source>
</evidence>
<dbReference type="Gene3D" id="3.40.50.1240">
    <property type="entry name" value="Phosphoglycerate mutase-like"/>
    <property type="match status" value="1"/>
</dbReference>
<dbReference type="AlphaFoldDB" id="A0A096AHA4"/>
<comment type="subcellular location">
    <subcellularLocation>
        <location evidence="1">Membrane</location>
    </subcellularLocation>
</comment>
<evidence type="ECO:0000313" key="16">
    <source>
        <dbReference type="Proteomes" id="UP000029525"/>
    </source>
</evidence>
<dbReference type="Proteomes" id="UP000029525">
    <property type="component" value="Unassembled WGS sequence"/>
</dbReference>
<proteinExistence type="inferred from homology"/>
<dbReference type="OrthoDB" id="9770871at2"/>
<dbReference type="GeneID" id="78530708"/>
<dbReference type="PANTHER" id="PTHR20963">
    <property type="entry name" value="MULTIPLE INOSITOL POLYPHOSPHATE PHOSPHATASE-RELATED"/>
    <property type="match status" value="1"/>
</dbReference>
<comment type="catalytic activity">
    <reaction evidence="13">
        <text>(2R)-2,3-bisphosphoglycerate + H2O = (2R)-2-phosphoglycerate + phosphate</text>
        <dbReference type="Rhea" id="RHEA:27381"/>
        <dbReference type="ChEBI" id="CHEBI:15377"/>
        <dbReference type="ChEBI" id="CHEBI:43474"/>
        <dbReference type="ChEBI" id="CHEBI:58248"/>
        <dbReference type="ChEBI" id="CHEBI:58289"/>
        <dbReference type="EC" id="3.1.3.80"/>
    </reaction>
    <physiologicalReaction direction="left-to-right" evidence="13">
        <dbReference type="Rhea" id="RHEA:27382"/>
    </physiologicalReaction>
</comment>
<comment type="caution">
    <text evidence="15">The sequence shown here is derived from an EMBL/GenBank/DDBJ whole genome shotgun (WGS) entry which is preliminary data.</text>
</comment>
<dbReference type="Pfam" id="PF00328">
    <property type="entry name" value="His_Phos_2"/>
    <property type="match status" value="1"/>
</dbReference>
<dbReference type="InterPro" id="IPR029033">
    <property type="entry name" value="His_PPase_superfam"/>
</dbReference>
<protein>
    <recommendedName>
        <fullName evidence="5">Multiple inositol polyphosphate phosphatase 1</fullName>
        <ecNumber evidence="4">3.1.3.62</ecNumber>
        <ecNumber evidence="3">3.1.3.80</ecNumber>
    </recommendedName>
    <alternativeName>
        <fullName evidence="9">2,3-bisphosphoglycerate 3-phosphatase</fullName>
    </alternativeName>
</protein>
<comment type="catalytic activity">
    <reaction evidence="10">
        <text>1D-myo-inositol 1,2,5,6-tetrakisphosphate + H2O = 1D-myo-inositol 1,2,6-trisphosphate + phosphate</text>
        <dbReference type="Rhea" id="RHEA:77119"/>
        <dbReference type="ChEBI" id="CHEBI:15377"/>
        <dbReference type="ChEBI" id="CHEBI:43474"/>
        <dbReference type="ChEBI" id="CHEBI:195535"/>
        <dbReference type="ChEBI" id="CHEBI:195537"/>
        <dbReference type="EC" id="3.1.3.62"/>
    </reaction>
    <physiologicalReaction direction="left-to-right" evidence="10">
        <dbReference type="Rhea" id="RHEA:77120"/>
    </physiologicalReaction>
</comment>
<evidence type="ECO:0000256" key="4">
    <source>
        <dbReference type="ARBA" id="ARBA00013040"/>
    </source>
</evidence>
<evidence type="ECO:0000256" key="5">
    <source>
        <dbReference type="ARBA" id="ARBA00018097"/>
    </source>
</evidence>
<dbReference type="GO" id="GO:0016020">
    <property type="term" value="C:membrane"/>
    <property type="evidence" value="ECO:0007669"/>
    <property type="project" value="UniProtKB-SubCell"/>
</dbReference>
<gene>
    <name evidence="15" type="ORF">HMPREF0647_00570</name>
</gene>
<comment type="catalytic activity">
    <reaction evidence="11">
        <text>1D-myo-inositol 1,2,4,5,6-pentakisphosphate + H2O = 1D-myo-inositol 1,2,5,6-tetrakisphosphate + phosphate</text>
        <dbReference type="Rhea" id="RHEA:77115"/>
        <dbReference type="ChEBI" id="CHEBI:15377"/>
        <dbReference type="ChEBI" id="CHEBI:43474"/>
        <dbReference type="ChEBI" id="CHEBI:57798"/>
        <dbReference type="ChEBI" id="CHEBI:195535"/>
        <dbReference type="EC" id="3.1.3.62"/>
    </reaction>
    <physiologicalReaction direction="left-to-right" evidence="11">
        <dbReference type="Rhea" id="RHEA:77116"/>
    </physiologicalReaction>
</comment>
<organism evidence="15 16">
    <name type="scientific">Prevotella bivia DNF00320</name>
    <dbReference type="NCBI Taxonomy" id="1401068"/>
    <lineage>
        <taxon>Bacteria</taxon>
        <taxon>Pseudomonadati</taxon>
        <taxon>Bacteroidota</taxon>
        <taxon>Bacteroidia</taxon>
        <taxon>Bacteroidales</taxon>
        <taxon>Prevotellaceae</taxon>
        <taxon>Prevotella</taxon>
    </lineage>
</organism>
<dbReference type="SUPFAM" id="SSF53254">
    <property type="entry name" value="Phosphoglycerate mutase-like"/>
    <property type="match status" value="1"/>
</dbReference>
<accession>A0A096AHA4</accession>
<evidence type="ECO:0000256" key="7">
    <source>
        <dbReference type="ARBA" id="ARBA00022801"/>
    </source>
</evidence>
<name>A0A096AHA4_9BACT</name>
<dbReference type="EC" id="3.1.3.80" evidence="3"/>
<comment type="similarity">
    <text evidence="2">Belongs to the histidine acid phosphatase family. MINPP1 subfamily.</text>
</comment>
<sequence>MKKQLILLLSFFTVFTTSAQSFRDEIAKNPCVSASNYLAYPTPIKPLAKAPKGYTPVYISHYGRHGSRYMINPKSYTDPIHALEKADSVGILTTKGREVLEKIKKMYTESYNRWGELTELGALQHRQIARRMYTRFPEVFHDSVWVDAKSTVVIRCILSMENELQELLRHNPLLRIRHDASEHDMYYMNQPNKELPKLRKLPAVKDAYKQWSDKHVDYSSTFVKLFTDTTAFKQFIKPHDLAFDLFSLAGIVQNSEIRHTVSLYDLYTTEELYRLWQEANVYWYLRDGSSPLTQGKLPFTQRNLLRNILHEADSCLALPNPGATLRFGHETMVLPLTCLLGLNGADKAIDNLENLEKEGWINSKIFPMGCNIQFVFYKPTNKQKSPVSDDCTLVRVLLNEEDATLPIPAYRSSFYRWSDIKAYYTKKLDSYMGK</sequence>
<evidence type="ECO:0000256" key="12">
    <source>
        <dbReference type="ARBA" id="ARBA00043691"/>
    </source>
</evidence>
<evidence type="ECO:0000256" key="3">
    <source>
        <dbReference type="ARBA" id="ARBA00012976"/>
    </source>
</evidence>
<evidence type="ECO:0000256" key="11">
    <source>
        <dbReference type="ARBA" id="ARBA00043671"/>
    </source>
</evidence>
<dbReference type="EC" id="3.1.3.62" evidence="4"/>
<comment type="catalytic activity">
    <reaction evidence="12">
        <text>1D-myo-inositol hexakisphosphate + H2O = 1D-myo-inositol 1,2,4,5,6-pentakisphosphate + phosphate</text>
        <dbReference type="Rhea" id="RHEA:16989"/>
        <dbReference type="ChEBI" id="CHEBI:15377"/>
        <dbReference type="ChEBI" id="CHEBI:43474"/>
        <dbReference type="ChEBI" id="CHEBI:57798"/>
        <dbReference type="ChEBI" id="CHEBI:58130"/>
        <dbReference type="EC" id="3.1.3.62"/>
    </reaction>
    <physiologicalReaction direction="left-to-right" evidence="12">
        <dbReference type="Rhea" id="RHEA:16990"/>
    </physiologicalReaction>
</comment>
<keyword evidence="7" id="KW-0378">Hydrolase</keyword>
<evidence type="ECO:0000256" key="6">
    <source>
        <dbReference type="ARBA" id="ARBA00022729"/>
    </source>
</evidence>
<evidence type="ECO:0000256" key="9">
    <source>
        <dbReference type="ARBA" id="ARBA00031642"/>
    </source>
</evidence>
<dbReference type="InterPro" id="IPR000560">
    <property type="entry name" value="His_Pase_clade-2"/>
</dbReference>
<dbReference type="GO" id="GO:0034417">
    <property type="term" value="F:bisphosphoglycerate 3-phosphatase activity"/>
    <property type="evidence" value="ECO:0007669"/>
    <property type="project" value="UniProtKB-EC"/>
</dbReference>